<sequence>MIHGVPEQARSLALVLEILDAPAGSECHWVLWNIPPQTSEIREHVLPFPYRGRDQQPEKNGLQRSVSSFRNPALRLPPLRPGPETGTSPGGGA</sequence>
<evidence type="ECO:0000313" key="3">
    <source>
        <dbReference type="Proteomes" id="UP000636888"/>
    </source>
</evidence>
<dbReference type="EMBL" id="JAEMHM010000011">
    <property type="protein sequence ID" value="MBJ6725987.1"/>
    <property type="molecule type" value="Genomic_DNA"/>
</dbReference>
<name>A0A8J7J0B7_9BACT</name>
<dbReference type="InterPro" id="IPR036610">
    <property type="entry name" value="PEBP-like_sf"/>
</dbReference>
<dbReference type="InterPro" id="IPR008914">
    <property type="entry name" value="PEBP"/>
</dbReference>
<feature type="compositionally biased region" description="Low complexity" evidence="1">
    <location>
        <begin position="70"/>
        <end position="87"/>
    </location>
</feature>
<dbReference type="AlphaFoldDB" id="A0A8J7J0B7"/>
<reference evidence="2" key="1">
    <citation type="submission" date="2020-12" db="EMBL/GenBank/DDBJ databases">
        <title>Geomonas sp. Red875, isolated from river sediment.</title>
        <authorList>
            <person name="Xu Z."/>
            <person name="Zhang Z."/>
            <person name="Masuda Y."/>
            <person name="Itoh H."/>
            <person name="Senoo K."/>
        </authorList>
    </citation>
    <scope>NUCLEOTIDE SEQUENCE</scope>
    <source>
        <strain evidence="2">Red875</strain>
    </source>
</reference>
<accession>A0A8J7J0B7</accession>
<gene>
    <name evidence="2" type="ORF">JFN93_14815</name>
</gene>
<dbReference type="Gene3D" id="3.90.280.10">
    <property type="entry name" value="PEBP-like"/>
    <property type="match status" value="1"/>
</dbReference>
<dbReference type="Proteomes" id="UP000636888">
    <property type="component" value="Unassembled WGS sequence"/>
</dbReference>
<feature type="region of interest" description="Disordered" evidence="1">
    <location>
        <begin position="50"/>
        <end position="93"/>
    </location>
</feature>
<evidence type="ECO:0000256" key="1">
    <source>
        <dbReference type="SAM" id="MobiDB-lite"/>
    </source>
</evidence>
<keyword evidence="3" id="KW-1185">Reference proteome</keyword>
<dbReference type="Pfam" id="PF01161">
    <property type="entry name" value="PBP"/>
    <property type="match status" value="1"/>
</dbReference>
<proteinExistence type="predicted"/>
<evidence type="ECO:0000313" key="2">
    <source>
        <dbReference type="EMBL" id="MBJ6725987.1"/>
    </source>
</evidence>
<organism evidence="2 3">
    <name type="scientific">Geomesophilobacter sediminis</name>
    <dbReference type="NCBI Taxonomy" id="2798584"/>
    <lineage>
        <taxon>Bacteria</taxon>
        <taxon>Pseudomonadati</taxon>
        <taxon>Thermodesulfobacteriota</taxon>
        <taxon>Desulfuromonadia</taxon>
        <taxon>Geobacterales</taxon>
        <taxon>Geobacteraceae</taxon>
        <taxon>Geomesophilobacter</taxon>
    </lineage>
</organism>
<dbReference type="SUPFAM" id="SSF49777">
    <property type="entry name" value="PEBP-like"/>
    <property type="match status" value="1"/>
</dbReference>
<protein>
    <submittedName>
        <fullName evidence="2">Uncharacterized protein</fullName>
    </submittedName>
</protein>
<comment type="caution">
    <text evidence="2">The sequence shown here is derived from an EMBL/GenBank/DDBJ whole genome shotgun (WGS) entry which is preliminary data.</text>
</comment>